<reference evidence="3" key="1">
    <citation type="submission" date="2022-11" db="UniProtKB">
        <authorList>
            <consortium name="WormBaseParasite"/>
        </authorList>
    </citation>
    <scope>IDENTIFICATION</scope>
</reference>
<dbReference type="PANTHER" id="PTHR23048:SF13">
    <property type="entry name" value="EF-HAND DOMAIN-CONTAINING PROTEIN"/>
    <property type="match status" value="1"/>
</dbReference>
<proteinExistence type="predicted"/>
<dbReference type="Gene3D" id="1.10.238.10">
    <property type="entry name" value="EF-hand"/>
    <property type="match status" value="2"/>
</dbReference>
<evidence type="ECO:0000259" key="1">
    <source>
        <dbReference type="PROSITE" id="PS50222"/>
    </source>
</evidence>
<evidence type="ECO:0000313" key="2">
    <source>
        <dbReference type="Proteomes" id="UP000887574"/>
    </source>
</evidence>
<name>A0A915E2K4_9BILA</name>
<keyword evidence="2" id="KW-1185">Reference proteome</keyword>
<sequence length="162" mass="17994">MTTPVNAELAEIQEVLQFYDSKGDGKVDVSQVASCLRALGLTPTEAQVASLTQQWTDKDSRISVEELTPICRKVKKDNKNAINFTEEQLAACLSNFDREGNGLIPVHELKFLLANCGEKMKEEETVLLLAGCPEADVNLTFDGDPANSSFYNFRLLIYINVY</sequence>
<dbReference type="GO" id="GO:0016460">
    <property type="term" value="C:myosin II complex"/>
    <property type="evidence" value="ECO:0007669"/>
    <property type="project" value="TreeGrafter"/>
</dbReference>
<accession>A0A915E2K4</accession>
<dbReference type="Proteomes" id="UP000887574">
    <property type="component" value="Unplaced"/>
</dbReference>
<protein>
    <submittedName>
        <fullName evidence="3">EF-hand domain-containing protein</fullName>
    </submittedName>
</protein>
<dbReference type="InterPro" id="IPR011992">
    <property type="entry name" value="EF-hand-dom_pair"/>
</dbReference>
<dbReference type="SMART" id="SM00054">
    <property type="entry name" value="EFh"/>
    <property type="match status" value="2"/>
</dbReference>
<feature type="domain" description="EF-hand" evidence="1">
    <location>
        <begin position="7"/>
        <end position="42"/>
    </location>
</feature>
<dbReference type="SUPFAM" id="SSF47473">
    <property type="entry name" value="EF-hand"/>
    <property type="match status" value="1"/>
</dbReference>
<dbReference type="WBParaSite" id="jg25801">
    <property type="protein sequence ID" value="jg25801"/>
    <property type="gene ID" value="jg25801"/>
</dbReference>
<dbReference type="GO" id="GO:0005509">
    <property type="term" value="F:calcium ion binding"/>
    <property type="evidence" value="ECO:0007669"/>
    <property type="project" value="InterPro"/>
</dbReference>
<dbReference type="InterPro" id="IPR050230">
    <property type="entry name" value="CALM/Myosin/TropC-like"/>
</dbReference>
<organism evidence="2 3">
    <name type="scientific">Ditylenchus dipsaci</name>
    <dbReference type="NCBI Taxonomy" id="166011"/>
    <lineage>
        <taxon>Eukaryota</taxon>
        <taxon>Metazoa</taxon>
        <taxon>Ecdysozoa</taxon>
        <taxon>Nematoda</taxon>
        <taxon>Chromadorea</taxon>
        <taxon>Rhabditida</taxon>
        <taxon>Tylenchina</taxon>
        <taxon>Tylenchomorpha</taxon>
        <taxon>Sphaerularioidea</taxon>
        <taxon>Anguinidae</taxon>
        <taxon>Anguininae</taxon>
        <taxon>Ditylenchus</taxon>
    </lineage>
</organism>
<dbReference type="FunFam" id="1.10.238.10:FF:000001">
    <property type="entry name" value="Calmodulin 1"/>
    <property type="match status" value="1"/>
</dbReference>
<feature type="domain" description="EF-hand" evidence="1">
    <location>
        <begin position="84"/>
        <end position="119"/>
    </location>
</feature>
<dbReference type="PANTHER" id="PTHR23048">
    <property type="entry name" value="MYOSIN LIGHT CHAIN 1, 3"/>
    <property type="match status" value="1"/>
</dbReference>
<dbReference type="AlphaFoldDB" id="A0A915E2K4"/>
<dbReference type="PROSITE" id="PS50222">
    <property type="entry name" value="EF_HAND_2"/>
    <property type="match status" value="2"/>
</dbReference>
<dbReference type="InterPro" id="IPR002048">
    <property type="entry name" value="EF_hand_dom"/>
</dbReference>
<evidence type="ECO:0000313" key="3">
    <source>
        <dbReference type="WBParaSite" id="jg25801"/>
    </source>
</evidence>